<name>D3F6G4_CONWI</name>
<keyword evidence="3" id="KW-0804">Transcription</keyword>
<dbReference type="RefSeq" id="WP_012933782.1">
    <property type="nucleotide sequence ID" value="NC_013739.1"/>
</dbReference>
<evidence type="ECO:0000259" key="4">
    <source>
        <dbReference type="PROSITE" id="PS50949"/>
    </source>
</evidence>
<dbReference type="SUPFAM" id="SSF46785">
    <property type="entry name" value="Winged helix' DNA-binding domain"/>
    <property type="match status" value="1"/>
</dbReference>
<sequence>MVQSSTPEDRSVAAFPPLRLRTAADEVLAVVVDAIRGGLYAPGDMLPRERDLAERLGVSRTVVREAYAVLRRAAIVDVRRGQSGGTQLVSLTNIPSVLASVVGETRYELRSVLEVRRAVEPAAALIVARRADEAFFARLDGLVDQLGGALDDGEVFYALDVQFHLLIAAATGNEMLAGVVRDVYRRLAVLREQFPYAHVDLDVAARNQGALLDALRSRDEARVTAELDRHLAAYEERMLGAPLSPPA</sequence>
<dbReference type="InterPro" id="IPR000524">
    <property type="entry name" value="Tscrpt_reg_HTH_GntR"/>
</dbReference>
<dbReference type="KEGG" id="cwo:Cwoe_2306"/>
<evidence type="ECO:0000256" key="3">
    <source>
        <dbReference type="ARBA" id="ARBA00023163"/>
    </source>
</evidence>
<dbReference type="Proteomes" id="UP000008229">
    <property type="component" value="Chromosome"/>
</dbReference>
<reference evidence="6" key="2">
    <citation type="submission" date="2010-01" db="EMBL/GenBank/DDBJ databases">
        <title>The complete genome of Conexibacter woesei DSM 14684.</title>
        <authorList>
            <consortium name="US DOE Joint Genome Institute (JGI-PGF)"/>
            <person name="Lucas S."/>
            <person name="Copeland A."/>
            <person name="Lapidus A."/>
            <person name="Glavina del Rio T."/>
            <person name="Dalin E."/>
            <person name="Tice H."/>
            <person name="Bruce D."/>
            <person name="Goodwin L."/>
            <person name="Pitluck S."/>
            <person name="Kyrpides N."/>
            <person name="Mavromatis K."/>
            <person name="Ivanova N."/>
            <person name="Mikhailova N."/>
            <person name="Chertkov O."/>
            <person name="Brettin T."/>
            <person name="Detter J.C."/>
            <person name="Han C."/>
            <person name="Larimer F."/>
            <person name="Land M."/>
            <person name="Hauser L."/>
            <person name="Markowitz V."/>
            <person name="Cheng J.-F."/>
            <person name="Hugenholtz P."/>
            <person name="Woyke T."/>
            <person name="Wu D."/>
            <person name="Pukall R."/>
            <person name="Steenblock K."/>
            <person name="Schneider S."/>
            <person name="Klenk H.-P."/>
            <person name="Eisen J.A."/>
        </authorList>
    </citation>
    <scope>NUCLEOTIDE SEQUENCE [LARGE SCALE GENOMIC DNA]</scope>
    <source>
        <strain evidence="6">DSM 14684 / CIP 108061 / JCM 11494 / NBRC 100937 / ID131577</strain>
    </source>
</reference>
<dbReference type="STRING" id="469383.Cwoe_2306"/>
<dbReference type="InterPro" id="IPR011711">
    <property type="entry name" value="GntR_C"/>
</dbReference>
<feature type="domain" description="HTH gntR-type" evidence="4">
    <location>
        <begin position="21"/>
        <end position="91"/>
    </location>
</feature>
<dbReference type="SMART" id="SM00895">
    <property type="entry name" value="FCD"/>
    <property type="match status" value="1"/>
</dbReference>
<dbReference type="CDD" id="cd07377">
    <property type="entry name" value="WHTH_GntR"/>
    <property type="match status" value="1"/>
</dbReference>
<dbReference type="GO" id="GO:0003700">
    <property type="term" value="F:DNA-binding transcription factor activity"/>
    <property type="evidence" value="ECO:0007669"/>
    <property type="project" value="InterPro"/>
</dbReference>
<evidence type="ECO:0000256" key="1">
    <source>
        <dbReference type="ARBA" id="ARBA00023015"/>
    </source>
</evidence>
<dbReference type="SUPFAM" id="SSF48008">
    <property type="entry name" value="GntR ligand-binding domain-like"/>
    <property type="match status" value="1"/>
</dbReference>
<dbReference type="eggNOG" id="COG2186">
    <property type="taxonomic scope" value="Bacteria"/>
</dbReference>
<dbReference type="OrthoDB" id="3567645at2"/>
<dbReference type="HOGENOM" id="CLU_017584_9_4_11"/>
<dbReference type="AlphaFoldDB" id="D3F6G4"/>
<dbReference type="InterPro" id="IPR036388">
    <property type="entry name" value="WH-like_DNA-bd_sf"/>
</dbReference>
<dbReference type="PANTHER" id="PTHR43537:SF5">
    <property type="entry name" value="UXU OPERON TRANSCRIPTIONAL REGULATOR"/>
    <property type="match status" value="1"/>
</dbReference>
<protein>
    <submittedName>
        <fullName evidence="5">GntR domain protein</fullName>
    </submittedName>
</protein>
<dbReference type="Gene3D" id="1.20.120.530">
    <property type="entry name" value="GntR ligand-binding domain-like"/>
    <property type="match status" value="1"/>
</dbReference>
<gene>
    <name evidence="5" type="ordered locus">Cwoe_2306</name>
</gene>
<dbReference type="Pfam" id="PF00392">
    <property type="entry name" value="GntR"/>
    <property type="match status" value="1"/>
</dbReference>
<dbReference type="PROSITE" id="PS50949">
    <property type="entry name" value="HTH_GNTR"/>
    <property type="match status" value="1"/>
</dbReference>
<dbReference type="EMBL" id="CP001854">
    <property type="protein sequence ID" value="ADB50731.1"/>
    <property type="molecule type" value="Genomic_DNA"/>
</dbReference>
<dbReference type="PANTHER" id="PTHR43537">
    <property type="entry name" value="TRANSCRIPTIONAL REGULATOR, GNTR FAMILY"/>
    <property type="match status" value="1"/>
</dbReference>
<evidence type="ECO:0000256" key="2">
    <source>
        <dbReference type="ARBA" id="ARBA00023125"/>
    </source>
</evidence>
<dbReference type="PRINTS" id="PR00035">
    <property type="entry name" value="HTHGNTR"/>
</dbReference>
<dbReference type="InterPro" id="IPR008920">
    <property type="entry name" value="TF_FadR/GntR_C"/>
</dbReference>
<reference evidence="5 6" key="1">
    <citation type="journal article" date="2010" name="Stand. Genomic Sci.">
        <title>Complete genome sequence of Conexibacter woesei type strain (ID131577).</title>
        <authorList>
            <person name="Pukall R."/>
            <person name="Lapidus A."/>
            <person name="Glavina Del Rio T."/>
            <person name="Copeland A."/>
            <person name="Tice H."/>
            <person name="Cheng J.-F."/>
            <person name="Lucas S."/>
            <person name="Chen F."/>
            <person name="Nolan M."/>
            <person name="Bruce D."/>
            <person name="Goodwin L."/>
            <person name="Pitluck S."/>
            <person name="Mavromatis K."/>
            <person name="Ivanova N."/>
            <person name="Ovchinnikova G."/>
            <person name="Pati A."/>
            <person name="Chen A."/>
            <person name="Palaniappan K."/>
            <person name="Land M."/>
            <person name="Hauser L."/>
            <person name="Chang Y.-J."/>
            <person name="Jeffries C.D."/>
            <person name="Chain P."/>
            <person name="Meincke L."/>
            <person name="Sims D."/>
            <person name="Brettin T."/>
            <person name="Detter J.C."/>
            <person name="Rohde M."/>
            <person name="Goeker M."/>
            <person name="Bristow J."/>
            <person name="Eisen J.A."/>
            <person name="Markowitz V."/>
            <person name="Kyrpides N.C."/>
            <person name="Klenk H.-P."/>
            <person name="Hugenholtz P."/>
        </authorList>
    </citation>
    <scope>NUCLEOTIDE SEQUENCE [LARGE SCALE GENOMIC DNA]</scope>
    <source>
        <strain evidence="6">DSM 14684 / CIP 108061 / JCM 11494 / NBRC 100937 / ID131577</strain>
    </source>
</reference>
<dbReference type="SMART" id="SM00345">
    <property type="entry name" value="HTH_GNTR"/>
    <property type="match status" value="1"/>
</dbReference>
<dbReference type="GO" id="GO:0003677">
    <property type="term" value="F:DNA binding"/>
    <property type="evidence" value="ECO:0007669"/>
    <property type="project" value="UniProtKB-KW"/>
</dbReference>
<evidence type="ECO:0000313" key="5">
    <source>
        <dbReference type="EMBL" id="ADB50731.1"/>
    </source>
</evidence>
<keyword evidence="1" id="KW-0805">Transcription regulation</keyword>
<dbReference type="InterPro" id="IPR036390">
    <property type="entry name" value="WH_DNA-bd_sf"/>
</dbReference>
<keyword evidence="6" id="KW-1185">Reference proteome</keyword>
<accession>D3F6G4</accession>
<organism evidence="5 6">
    <name type="scientific">Conexibacter woesei (strain DSM 14684 / CCUG 47730 / CIP 108061 / JCM 11494 / NBRC 100937 / ID131577)</name>
    <dbReference type="NCBI Taxonomy" id="469383"/>
    <lineage>
        <taxon>Bacteria</taxon>
        <taxon>Bacillati</taxon>
        <taxon>Actinomycetota</taxon>
        <taxon>Thermoleophilia</taxon>
        <taxon>Solirubrobacterales</taxon>
        <taxon>Conexibacteraceae</taxon>
        <taxon>Conexibacter</taxon>
    </lineage>
</organism>
<evidence type="ECO:0000313" key="6">
    <source>
        <dbReference type="Proteomes" id="UP000008229"/>
    </source>
</evidence>
<dbReference type="Gene3D" id="1.10.10.10">
    <property type="entry name" value="Winged helix-like DNA-binding domain superfamily/Winged helix DNA-binding domain"/>
    <property type="match status" value="1"/>
</dbReference>
<dbReference type="Pfam" id="PF07729">
    <property type="entry name" value="FCD"/>
    <property type="match status" value="1"/>
</dbReference>
<proteinExistence type="predicted"/>
<keyword evidence="2" id="KW-0238">DNA-binding</keyword>